<dbReference type="HOGENOM" id="CLU_068508_1_3_11"/>
<dbReference type="eggNOG" id="COG0756">
    <property type="taxonomic scope" value="Bacteria"/>
</dbReference>
<dbReference type="PANTHER" id="PTHR11241">
    <property type="entry name" value="DEOXYURIDINE 5'-TRIPHOSPHATE NUCLEOTIDOHYDROLASE"/>
    <property type="match status" value="1"/>
</dbReference>
<feature type="compositionally biased region" description="Polar residues" evidence="9">
    <location>
        <begin position="1"/>
        <end position="11"/>
    </location>
</feature>
<feature type="domain" description="dUTPase-like" evidence="10">
    <location>
        <begin position="42"/>
        <end position="172"/>
    </location>
</feature>
<evidence type="ECO:0000256" key="4">
    <source>
        <dbReference type="ARBA" id="ARBA00022801"/>
    </source>
</evidence>
<proteinExistence type="inferred from homology"/>
<dbReference type="Gene3D" id="2.70.40.10">
    <property type="match status" value="1"/>
</dbReference>
<dbReference type="FunFam" id="2.70.40.10:FF:000008">
    <property type="entry name" value="Deoxyuridine 5'-triphosphate nucleotidohydrolase"/>
    <property type="match status" value="1"/>
</dbReference>
<dbReference type="UniPathway" id="UPA00610">
    <property type="reaction ID" value="UER00666"/>
</dbReference>
<dbReference type="GO" id="GO:0000287">
    <property type="term" value="F:magnesium ion binding"/>
    <property type="evidence" value="ECO:0007669"/>
    <property type="project" value="UniProtKB-UniRule"/>
</dbReference>
<dbReference type="InterPro" id="IPR033704">
    <property type="entry name" value="dUTPase_trimeric"/>
</dbReference>
<feature type="binding site" evidence="8">
    <location>
        <position position="105"/>
    </location>
    <ligand>
        <name>substrate</name>
    </ligand>
</feature>
<accession>R4Z5T1</accession>
<evidence type="ECO:0000256" key="2">
    <source>
        <dbReference type="ARBA" id="ARBA00006581"/>
    </source>
</evidence>
<dbReference type="NCBIfam" id="TIGR00576">
    <property type="entry name" value="dut"/>
    <property type="match status" value="1"/>
</dbReference>
<evidence type="ECO:0000313" key="12">
    <source>
        <dbReference type="Proteomes" id="UP000018291"/>
    </source>
</evidence>
<protein>
    <recommendedName>
        <fullName evidence="8">Deoxyuridine 5'-triphosphate nucleotidohydrolase</fullName>
        <shortName evidence="8">dUTPase</shortName>
        <ecNumber evidence="8">3.6.1.23</ecNumber>
    </recommendedName>
    <alternativeName>
        <fullName evidence="8">dUTP pyrophosphatase</fullName>
    </alternativeName>
</protein>
<keyword evidence="12" id="KW-1185">Reference proteome</keyword>
<dbReference type="Proteomes" id="UP000018291">
    <property type="component" value="Unassembled WGS sequence"/>
</dbReference>
<dbReference type="HAMAP" id="MF_00116">
    <property type="entry name" value="dUTPase_bact"/>
    <property type="match status" value="1"/>
</dbReference>
<dbReference type="InterPro" id="IPR008181">
    <property type="entry name" value="dUTPase"/>
</dbReference>
<keyword evidence="6 8" id="KW-0546">Nucleotide metabolism</keyword>
<dbReference type="InterPro" id="IPR029054">
    <property type="entry name" value="dUTPase-like"/>
</dbReference>
<evidence type="ECO:0000313" key="11">
    <source>
        <dbReference type="EMBL" id="CCM64726.1"/>
    </source>
</evidence>
<reference evidence="11 12" key="1">
    <citation type="journal article" date="2013" name="ISME J.">
        <title>Metabolic model for the filamentous 'Candidatus Microthrix parvicella' based on genomic and metagenomic analyses.</title>
        <authorList>
            <person name="Jon McIlroy S."/>
            <person name="Kristiansen R."/>
            <person name="Albertsen M."/>
            <person name="Michael Karst S."/>
            <person name="Rossetti S."/>
            <person name="Lund Nielsen J."/>
            <person name="Tandoi V."/>
            <person name="James Seviour R."/>
            <person name="Nielsen P.H."/>
        </authorList>
    </citation>
    <scope>NUCLEOTIDE SEQUENCE [LARGE SCALE GENOMIC DNA]</scope>
    <source>
        <strain evidence="11 12">RN1</strain>
    </source>
</reference>
<dbReference type="GO" id="GO:0004170">
    <property type="term" value="F:dUTP diphosphatase activity"/>
    <property type="evidence" value="ECO:0007669"/>
    <property type="project" value="UniProtKB-UniRule"/>
</dbReference>
<evidence type="ECO:0000256" key="6">
    <source>
        <dbReference type="ARBA" id="ARBA00023080"/>
    </source>
</evidence>
<evidence type="ECO:0000256" key="1">
    <source>
        <dbReference type="ARBA" id="ARBA00001946"/>
    </source>
</evidence>
<feature type="binding site" evidence="8">
    <location>
        <begin position="92"/>
        <end position="94"/>
    </location>
    <ligand>
        <name>substrate</name>
    </ligand>
</feature>
<feature type="region of interest" description="Disordered" evidence="9">
    <location>
        <begin position="1"/>
        <end position="27"/>
    </location>
</feature>
<comment type="function">
    <text evidence="8">This enzyme is involved in nucleotide metabolism: it produces dUMP, the immediate precursor of thymidine nucleotides and it decreases the intracellular concentration of dUTP so that uracil cannot be incorporated into DNA.</text>
</comment>
<organism evidence="11 12">
    <name type="scientific">Candidatus Neomicrothrix parvicella RN1</name>
    <dbReference type="NCBI Taxonomy" id="1229780"/>
    <lineage>
        <taxon>Bacteria</taxon>
        <taxon>Bacillati</taxon>
        <taxon>Actinomycetota</taxon>
        <taxon>Acidimicrobiia</taxon>
        <taxon>Acidimicrobiales</taxon>
        <taxon>Microthrixaceae</taxon>
        <taxon>Candidatus Neomicrothrix</taxon>
    </lineage>
</organism>
<dbReference type="RefSeq" id="WP_012228991.1">
    <property type="nucleotide sequence ID" value="NZ_HG422565.1"/>
</dbReference>
<comment type="cofactor">
    <cofactor evidence="1 8">
        <name>Mg(2+)</name>
        <dbReference type="ChEBI" id="CHEBI:18420"/>
    </cofactor>
</comment>
<comment type="pathway">
    <text evidence="8">Pyrimidine metabolism; dUMP biosynthesis; dUMP from dCTP (dUTP route): step 2/2.</text>
</comment>
<dbReference type="NCBIfam" id="NF001862">
    <property type="entry name" value="PRK00601.1"/>
    <property type="match status" value="1"/>
</dbReference>
<evidence type="ECO:0000256" key="9">
    <source>
        <dbReference type="SAM" id="MobiDB-lite"/>
    </source>
</evidence>
<dbReference type="STRING" id="1229780.BN381_450037"/>
<dbReference type="AlphaFoldDB" id="R4Z5T1"/>
<keyword evidence="4 8" id="KW-0378">Hydrolase</keyword>
<evidence type="ECO:0000256" key="3">
    <source>
        <dbReference type="ARBA" id="ARBA00022723"/>
    </source>
</evidence>
<dbReference type="EC" id="3.6.1.23" evidence="8"/>
<comment type="caution">
    <text evidence="11">The sequence shown here is derived from an EMBL/GenBank/DDBJ whole genome shotgun (WGS) entry which is preliminary data.</text>
</comment>
<dbReference type="CDD" id="cd07557">
    <property type="entry name" value="trimeric_dUTPase"/>
    <property type="match status" value="1"/>
</dbReference>
<sequence>MANDAIVQSDTHLAPNDPDGEPGAGEVGPLEMQVRQIDPDLALPAYAKPGDAGLDLRSTIDVTLDPGGGRALVPTGLAVAIPAGHAGFVLPRSGLALRSGVTVTNAPGLIDAGYRGELRVILANTDPHEAVEVKRGDRIAQLVVQRVAHVTLVPVDELSPSERGEGGFGHSGR</sequence>
<gene>
    <name evidence="8 11" type="primary">dut</name>
    <name evidence="11" type="ORF">BN381_450037</name>
</gene>
<dbReference type="Pfam" id="PF00692">
    <property type="entry name" value="dUTPase"/>
    <property type="match status" value="1"/>
</dbReference>
<comment type="similarity">
    <text evidence="2 8">Belongs to the dUTPase family.</text>
</comment>
<evidence type="ECO:0000256" key="8">
    <source>
        <dbReference type="HAMAP-Rule" id="MF_00116"/>
    </source>
</evidence>
<keyword evidence="3 8" id="KW-0479">Metal-binding</keyword>
<dbReference type="GO" id="GO:0006226">
    <property type="term" value="P:dUMP biosynthetic process"/>
    <property type="evidence" value="ECO:0007669"/>
    <property type="project" value="UniProtKB-UniRule"/>
</dbReference>
<dbReference type="EMBL" id="CANL01000040">
    <property type="protein sequence ID" value="CCM64726.1"/>
    <property type="molecule type" value="Genomic_DNA"/>
</dbReference>
<comment type="caution">
    <text evidence="8">Lacks conserved residue(s) required for the propagation of feature annotation.</text>
</comment>
<feature type="binding site" evidence="8">
    <location>
        <begin position="109"/>
        <end position="111"/>
    </location>
    <ligand>
        <name>substrate</name>
    </ligand>
</feature>
<name>R4Z5T1_9ACTN</name>
<evidence type="ECO:0000259" key="10">
    <source>
        <dbReference type="Pfam" id="PF00692"/>
    </source>
</evidence>
<dbReference type="SUPFAM" id="SSF51283">
    <property type="entry name" value="dUTPase-like"/>
    <property type="match status" value="1"/>
</dbReference>
<dbReference type="InterPro" id="IPR036157">
    <property type="entry name" value="dUTPase-like_sf"/>
</dbReference>
<dbReference type="PANTHER" id="PTHR11241:SF0">
    <property type="entry name" value="DEOXYURIDINE 5'-TRIPHOSPHATE NUCLEOTIDOHYDROLASE"/>
    <property type="match status" value="1"/>
</dbReference>
<dbReference type="GO" id="GO:0046081">
    <property type="term" value="P:dUTP catabolic process"/>
    <property type="evidence" value="ECO:0007669"/>
    <property type="project" value="InterPro"/>
</dbReference>
<comment type="catalytic activity">
    <reaction evidence="7 8">
        <text>dUTP + H2O = dUMP + diphosphate + H(+)</text>
        <dbReference type="Rhea" id="RHEA:10248"/>
        <dbReference type="ChEBI" id="CHEBI:15377"/>
        <dbReference type="ChEBI" id="CHEBI:15378"/>
        <dbReference type="ChEBI" id="CHEBI:33019"/>
        <dbReference type="ChEBI" id="CHEBI:61555"/>
        <dbReference type="ChEBI" id="CHEBI:246422"/>
        <dbReference type="EC" id="3.6.1.23"/>
    </reaction>
</comment>
<evidence type="ECO:0000256" key="5">
    <source>
        <dbReference type="ARBA" id="ARBA00022842"/>
    </source>
</evidence>
<keyword evidence="5 8" id="KW-0460">Magnesium</keyword>
<evidence type="ECO:0000256" key="7">
    <source>
        <dbReference type="ARBA" id="ARBA00047686"/>
    </source>
</evidence>